<dbReference type="Proteomes" id="UP000092574">
    <property type="component" value="Chromosome"/>
</dbReference>
<evidence type="ECO:0000256" key="1">
    <source>
        <dbReference type="SAM" id="Phobius"/>
    </source>
</evidence>
<sequence>MKSNGLDYTALVITVIGALNWGLIGLFRFNLVTFLFGDMTWLSRVVYVIVGICGLYLLSLFGRITSMGDR</sequence>
<keyword evidence="3" id="KW-1185">Reference proteome</keyword>
<evidence type="ECO:0000313" key="3">
    <source>
        <dbReference type="Proteomes" id="UP000092574"/>
    </source>
</evidence>
<organism evidence="2 3">
    <name type="scientific">Blautia pseudococcoides</name>
    <dbReference type="NCBI Taxonomy" id="1796616"/>
    <lineage>
        <taxon>Bacteria</taxon>
        <taxon>Bacillati</taxon>
        <taxon>Bacillota</taxon>
        <taxon>Clostridia</taxon>
        <taxon>Lachnospirales</taxon>
        <taxon>Lachnospiraceae</taxon>
        <taxon>Blautia</taxon>
    </lineage>
</organism>
<keyword evidence="1" id="KW-1133">Transmembrane helix</keyword>
<gene>
    <name evidence="2" type="ORF">A4V09_06865</name>
</gene>
<dbReference type="STRING" id="1796616.A4V09_06865"/>
<dbReference type="PANTHER" id="PTHR37304:SF1">
    <property type="entry name" value="MEMBRANE PROTEIN"/>
    <property type="match status" value="1"/>
</dbReference>
<dbReference type="EMBL" id="CP015405">
    <property type="protein sequence ID" value="ANU75511.1"/>
    <property type="molecule type" value="Genomic_DNA"/>
</dbReference>
<proteinExistence type="predicted"/>
<feature type="transmembrane region" description="Helical" evidence="1">
    <location>
        <begin position="41"/>
        <end position="61"/>
    </location>
</feature>
<dbReference type="RefSeq" id="WP_065541707.1">
    <property type="nucleotide sequence ID" value="NZ_CP015405.2"/>
</dbReference>
<feature type="transmembrane region" description="Helical" evidence="1">
    <location>
        <begin position="7"/>
        <end position="29"/>
    </location>
</feature>
<dbReference type="OrthoDB" id="9812136at2"/>
<dbReference type="Pfam" id="PF04070">
    <property type="entry name" value="DUF378"/>
    <property type="match status" value="1"/>
</dbReference>
<dbReference type="KEGG" id="byl:A4V09_06865"/>
<dbReference type="AlphaFoldDB" id="A0A1C7I7C4"/>
<name>A0A1C7I7C4_9FIRM</name>
<reference evidence="2" key="1">
    <citation type="submission" date="2017-04" db="EMBL/GenBank/DDBJ databases">
        <title>Complete Genome Sequences of Twelve Strains of a Stable Defined Moderately Diverse Mouse Microbiota 2 (sDMDMm2).</title>
        <authorList>
            <person name="Uchimura Y."/>
            <person name="Wyss M."/>
            <person name="Brugiroux S."/>
            <person name="Limenitakis J.P."/>
            <person name="Stecher B."/>
            <person name="McCoy K.D."/>
            <person name="Macpherson A.J."/>
        </authorList>
    </citation>
    <scope>NUCLEOTIDE SEQUENCE</scope>
    <source>
        <strain evidence="2">YL58</strain>
    </source>
</reference>
<protein>
    <submittedName>
        <fullName evidence="2">DUF378 domain-containing protein</fullName>
    </submittedName>
</protein>
<accession>A0A1C7I7C4</accession>
<keyword evidence="1" id="KW-0812">Transmembrane</keyword>
<keyword evidence="1" id="KW-0472">Membrane</keyword>
<dbReference type="InterPro" id="IPR007211">
    <property type="entry name" value="DUF378"/>
</dbReference>
<dbReference type="PANTHER" id="PTHR37304">
    <property type="entry name" value="MEMBRANE PROTEIN-RELATED"/>
    <property type="match status" value="1"/>
</dbReference>
<evidence type="ECO:0000313" key="2">
    <source>
        <dbReference type="EMBL" id="ANU75511.1"/>
    </source>
</evidence>